<name>A0A6G0WIE8_APHCR</name>
<protein>
    <submittedName>
        <fullName evidence="1">HTH psq-type domain-containing protein</fullName>
    </submittedName>
</protein>
<evidence type="ECO:0000313" key="2">
    <source>
        <dbReference type="Proteomes" id="UP000478052"/>
    </source>
</evidence>
<dbReference type="AlphaFoldDB" id="A0A6G0WIE8"/>
<evidence type="ECO:0000313" key="1">
    <source>
        <dbReference type="EMBL" id="KAF0726979.1"/>
    </source>
</evidence>
<feature type="non-terminal residue" evidence="1">
    <location>
        <position position="185"/>
    </location>
</feature>
<sequence>MTLHFRRLVAIVMAEYISQVKNKSMKDLNLIEFENFLDTLKKPRATISRLVRDILVVLCGQCNVDDAATNVVAMWIRRKHPLSSTLFQQANVSIRERQMEGSHLYPNYKKIIVEKWFILDTEIIPSEKTIEEMKLIIEKYGNPKNPSEKKWTYLAINFKGLPSNSENCKFQESRKRFKDIVNHCD</sequence>
<keyword evidence="2" id="KW-1185">Reference proteome</keyword>
<accession>A0A6G0WIE8</accession>
<reference evidence="1 2" key="1">
    <citation type="submission" date="2019-08" db="EMBL/GenBank/DDBJ databases">
        <title>Whole genome of Aphis craccivora.</title>
        <authorList>
            <person name="Voronova N.V."/>
            <person name="Shulinski R.S."/>
            <person name="Bandarenka Y.V."/>
            <person name="Zhorov D.G."/>
            <person name="Warner D."/>
        </authorList>
    </citation>
    <scope>NUCLEOTIDE SEQUENCE [LARGE SCALE GENOMIC DNA]</scope>
    <source>
        <strain evidence="1">180601</strain>
        <tissue evidence="1">Whole Body</tissue>
    </source>
</reference>
<organism evidence="1 2">
    <name type="scientific">Aphis craccivora</name>
    <name type="common">Cowpea aphid</name>
    <dbReference type="NCBI Taxonomy" id="307492"/>
    <lineage>
        <taxon>Eukaryota</taxon>
        <taxon>Metazoa</taxon>
        <taxon>Ecdysozoa</taxon>
        <taxon>Arthropoda</taxon>
        <taxon>Hexapoda</taxon>
        <taxon>Insecta</taxon>
        <taxon>Pterygota</taxon>
        <taxon>Neoptera</taxon>
        <taxon>Paraneoptera</taxon>
        <taxon>Hemiptera</taxon>
        <taxon>Sternorrhyncha</taxon>
        <taxon>Aphidomorpha</taxon>
        <taxon>Aphidoidea</taxon>
        <taxon>Aphididae</taxon>
        <taxon>Aphidini</taxon>
        <taxon>Aphis</taxon>
        <taxon>Aphis</taxon>
    </lineage>
</organism>
<dbReference type="EMBL" id="VUJU01008705">
    <property type="protein sequence ID" value="KAF0726979.1"/>
    <property type="molecule type" value="Genomic_DNA"/>
</dbReference>
<gene>
    <name evidence="1" type="ORF">FWK35_00031369</name>
</gene>
<comment type="caution">
    <text evidence="1">The sequence shown here is derived from an EMBL/GenBank/DDBJ whole genome shotgun (WGS) entry which is preliminary data.</text>
</comment>
<proteinExistence type="predicted"/>
<dbReference type="Proteomes" id="UP000478052">
    <property type="component" value="Unassembled WGS sequence"/>
</dbReference>